<name>A0A0L7K4F2_OPEBR</name>
<evidence type="ECO:0000313" key="2">
    <source>
        <dbReference type="EMBL" id="KOB57389.1"/>
    </source>
</evidence>
<dbReference type="Proteomes" id="UP000037510">
    <property type="component" value="Unassembled WGS sequence"/>
</dbReference>
<keyword evidence="1" id="KW-0812">Transmembrane</keyword>
<organism evidence="2 3">
    <name type="scientific">Operophtera brumata</name>
    <name type="common">Winter moth</name>
    <name type="synonym">Phalaena brumata</name>
    <dbReference type="NCBI Taxonomy" id="104452"/>
    <lineage>
        <taxon>Eukaryota</taxon>
        <taxon>Metazoa</taxon>
        <taxon>Ecdysozoa</taxon>
        <taxon>Arthropoda</taxon>
        <taxon>Hexapoda</taxon>
        <taxon>Insecta</taxon>
        <taxon>Pterygota</taxon>
        <taxon>Neoptera</taxon>
        <taxon>Endopterygota</taxon>
        <taxon>Lepidoptera</taxon>
        <taxon>Glossata</taxon>
        <taxon>Ditrysia</taxon>
        <taxon>Geometroidea</taxon>
        <taxon>Geometridae</taxon>
        <taxon>Larentiinae</taxon>
        <taxon>Operophtera</taxon>
    </lineage>
</organism>
<reference evidence="2 3" key="1">
    <citation type="journal article" date="2015" name="Genome Biol. Evol.">
        <title>The genome of winter moth (Operophtera brumata) provides a genomic perspective on sexual dimorphism and phenology.</title>
        <authorList>
            <person name="Derks M.F."/>
            <person name="Smit S."/>
            <person name="Salis L."/>
            <person name="Schijlen E."/>
            <person name="Bossers A."/>
            <person name="Mateman C."/>
            <person name="Pijl A.S."/>
            <person name="de Ridder D."/>
            <person name="Groenen M.A."/>
            <person name="Visser M.E."/>
            <person name="Megens H.J."/>
        </authorList>
    </citation>
    <scope>NUCLEOTIDE SEQUENCE [LARGE SCALE GENOMIC DNA]</scope>
    <source>
        <strain evidence="2">WM2013NL</strain>
        <tissue evidence="2">Head and thorax</tissue>
    </source>
</reference>
<evidence type="ECO:0000256" key="1">
    <source>
        <dbReference type="SAM" id="Phobius"/>
    </source>
</evidence>
<comment type="caution">
    <text evidence="2">The sequence shown here is derived from an EMBL/GenBank/DDBJ whole genome shotgun (WGS) entry which is preliminary data.</text>
</comment>
<keyword evidence="1" id="KW-1133">Transmembrane helix</keyword>
<feature type="transmembrane region" description="Helical" evidence="1">
    <location>
        <begin position="84"/>
        <end position="105"/>
    </location>
</feature>
<evidence type="ECO:0000313" key="3">
    <source>
        <dbReference type="Proteomes" id="UP000037510"/>
    </source>
</evidence>
<protein>
    <submittedName>
        <fullName evidence="2">Gustatory receptor 67</fullName>
    </submittedName>
</protein>
<gene>
    <name evidence="2" type="ORF">OBRU01_24695</name>
</gene>
<keyword evidence="3" id="KW-1185">Reference proteome</keyword>
<dbReference type="AlphaFoldDB" id="A0A0L7K4F2"/>
<sequence>MIEVPLVVTAIITMVAAEMLGPLNRYGDDFERISSFTYVLFTMWLIPFRLSGNSHMMQIMIDLDELIQDVGDILDYNKNARSTFLISVSQICIYLLRMLCIWFPINNANQSMPSEKIFQVVYSDAQAIIFTSIYCYSIIILRVRFKWVNKVLKEIKMLNSWEYKI</sequence>
<proteinExistence type="predicted"/>
<dbReference type="EMBL" id="JTDY01011196">
    <property type="protein sequence ID" value="KOB57389.1"/>
    <property type="molecule type" value="Genomic_DNA"/>
</dbReference>
<keyword evidence="1" id="KW-0472">Membrane</keyword>
<accession>A0A0L7K4F2</accession>
<feature type="transmembrane region" description="Helical" evidence="1">
    <location>
        <begin position="125"/>
        <end position="143"/>
    </location>
</feature>
<keyword evidence="2" id="KW-0675">Receptor</keyword>
<feature type="transmembrane region" description="Helical" evidence="1">
    <location>
        <begin position="33"/>
        <end position="50"/>
    </location>
</feature>